<sequence>MVKRILLDESIARRHSSRGFLQARIPRPVLQRALGLAQHAPSNSNIQPWRLVVVSGAARDRLAASLLAAASQGEPKMPPLPEAFRHHRSEVGRALYGGVLGIPTDDAAARRAAELRNYDFFGAPTVAIVAMDKRLGAADSLSVGMYLQLLLLALAEDGVGSCVQVSVAGYPDILRAELGLSEDLEVICGVALGYPDALYRGNSFRAAKQSFDAVVRFVER</sequence>
<dbReference type="PANTHER" id="PTHR43673">
    <property type="entry name" value="NAD(P)H NITROREDUCTASE YDGI-RELATED"/>
    <property type="match status" value="1"/>
</dbReference>
<evidence type="ECO:0000256" key="5">
    <source>
        <dbReference type="ARBA" id="ARBA00023002"/>
    </source>
</evidence>
<evidence type="ECO:0000259" key="6">
    <source>
        <dbReference type="Pfam" id="PF00881"/>
    </source>
</evidence>
<keyword evidence="4" id="KW-0288">FMN</keyword>
<dbReference type="Gene3D" id="3.40.109.10">
    <property type="entry name" value="NADH Oxidase"/>
    <property type="match status" value="1"/>
</dbReference>
<accession>A0A8H4LZU6</accession>
<gene>
    <name evidence="7" type="ORF">G6O67_004353</name>
</gene>
<keyword evidence="5" id="KW-0560">Oxidoreductase</keyword>
<reference evidence="7 8" key="1">
    <citation type="journal article" date="2020" name="Genome Biol. Evol.">
        <title>A new high-quality draft genome assembly of the Chinese cordyceps Ophiocordyceps sinensis.</title>
        <authorList>
            <person name="Shu R."/>
            <person name="Zhang J."/>
            <person name="Meng Q."/>
            <person name="Zhang H."/>
            <person name="Zhou G."/>
            <person name="Li M."/>
            <person name="Wu P."/>
            <person name="Zhao Y."/>
            <person name="Chen C."/>
            <person name="Qin Q."/>
        </authorList>
    </citation>
    <scope>NUCLEOTIDE SEQUENCE [LARGE SCALE GENOMIC DNA]</scope>
    <source>
        <strain evidence="7 8">IOZ07</strain>
    </source>
</reference>
<comment type="caution">
    <text evidence="7">The sequence shown here is derived from an EMBL/GenBank/DDBJ whole genome shotgun (WGS) entry which is preliminary data.</text>
</comment>
<protein>
    <recommendedName>
        <fullName evidence="6">Nitroreductase domain-containing protein</fullName>
    </recommendedName>
</protein>
<evidence type="ECO:0000313" key="7">
    <source>
        <dbReference type="EMBL" id="KAF4507905.1"/>
    </source>
</evidence>
<dbReference type="InterPro" id="IPR000415">
    <property type="entry name" value="Nitroreductase-like"/>
</dbReference>
<organism evidence="7 8">
    <name type="scientific">Ophiocordyceps sinensis</name>
    <dbReference type="NCBI Taxonomy" id="72228"/>
    <lineage>
        <taxon>Eukaryota</taxon>
        <taxon>Fungi</taxon>
        <taxon>Dikarya</taxon>
        <taxon>Ascomycota</taxon>
        <taxon>Pezizomycotina</taxon>
        <taxon>Sordariomycetes</taxon>
        <taxon>Hypocreomycetidae</taxon>
        <taxon>Hypocreales</taxon>
        <taxon>Ophiocordycipitaceae</taxon>
        <taxon>Ophiocordyceps</taxon>
    </lineage>
</organism>
<dbReference type="AlphaFoldDB" id="A0A8H4LZU6"/>
<dbReference type="PANTHER" id="PTHR43673:SF2">
    <property type="entry name" value="NITROREDUCTASE"/>
    <property type="match status" value="1"/>
</dbReference>
<comment type="cofactor">
    <cofactor evidence="1">
        <name>FMN</name>
        <dbReference type="ChEBI" id="CHEBI:58210"/>
    </cofactor>
</comment>
<keyword evidence="8" id="KW-1185">Reference proteome</keyword>
<keyword evidence="3" id="KW-0285">Flavoprotein</keyword>
<evidence type="ECO:0000256" key="3">
    <source>
        <dbReference type="ARBA" id="ARBA00022630"/>
    </source>
</evidence>
<feature type="domain" description="Nitroreductase" evidence="6">
    <location>
        <begin position="11"/>
        <end position="194"/>
    </location>
</feature>
<evidence type="ECO:0000313" key="8">
    <source>
        <dbReference type="Proteomes" id="UP000557566"/>
    </source>
</evidence>
<dbReference type="InterPro" id="IPR029479">
    <property type="entry name" value="Nitroreductase"/>
</dbReference>
<name>A0A8H4LZU6_9HYPO</name>
<proteinExistence type="inferred from homology"/>
<dbReference type="CDD" id="cd02136">
    <property type="entry name" value="PnbA_NfnB-like"/>
    <property type="match status" value="1"/>
</dbReference>
<dbReference type="EMBL" id="JAAVMX010000005">
    <property type="protein sequence ID" value="KAF4507905.1"/>
    <property type="molecule type" value="Genomic_DNA"/>
</dbReference>
<evidence type="ECO:0000256" key="1">
    <source>
        <dbReference type="ARBA" id="ARBA00001917"/>
    </source>
</evidence>
<dbReference type="OrthoDB" id="408373at2759"/>
<dbReference type="Proteomes" id="UP000557566">
    <property type="component" value="Unassembled WGS sequence"/>
</dbReference>
<dbReference type="Pfam" id="PF00881">
    <property type="entry name" value="Nitroreductase"/>
    <property type="match status" value="1"/>
</dbReference>
<evidence type="ECO:0000256" key="2">
    <source>
        <dbReference type="ARBA" id="ARBA00007118"/>
    </source>
</evidence>
<evidence type="ECO:0000256" key="4">
    <source>
        <dbReference type="ARBA" id="ARBA00022643"/>
    </source>
</evidence>
<dbReference type="GO" id="GO:0016491">
    <property type="term" value="F:oxidoreductase activity"/>
    <property type="evidence" value="ECO:0007669"/>
    <property type="project" value="UniProtKB-KW"/>
</dbReference>
<comment type="similarity">
    <text evidence="2">Belongs to the nitroreductase family.</text>
</comment>
<dbReference type="SUPFAM" id="SSF55469">
    <property type="entry name" value="FMN-dependent nitroreductase-like"/>
    <property type="match status" value="1"/>
</dbReference>